<evidence type="ECO:0000313" key="3">
    <source>
        <dbReference type="Proteomes" id="UP000185568"/>
    </source>
</evidence>
<dbReference type="GO" id="GO:0055085">
    <property type="term" value="P:transmembrane transport"/>
    <property type="evidence" value="ECO:0007669"/>
    <property type="project" value="InterPro"/>
</dbReference>
<dbReference type="Proteomes" id="UP000185568">
    <property type="component" value="Unassembled WGS sequence"/>
</dbReference>
<accession>A0A1Q8Q420</accession>
<reference evidence="2 3" key="1">
    <citation type="submission" date="2016-12" db="EMBL/GenBank/DDBJ databases">
        <title>Domibacillus antri genome sequencing.</title>
        <authorList>
            <person name="Verma A."/>
            <person name="Krishnamurthi S."/>
        </authorList>
    </citation>
    <scope>NUCLEOTIDE SEQUENCE [LARGE SCALE GENOMIC DNA]</scope>
    <source>
        <strain evidence="2 3">XD80</strain>
    </source>
</reference>
<dbReference type="EMBL" id="MSDU01000024">
    <property type="protein sequence ID" value="OLN22106.1"/>
    <property type="molecule type" value="Genomic_DNA"/>
</dbReference>
<dbReference type="Pfam" id="PF03480">
    <property type="entry name" value="DctP"/>
    <property type="match status" value="1"/>
</dbReference>
<name>A0A1Q8Q420_9BACI</name>
<dbReference type="InterPro" id="IPR018389">
    <property type="entry name" value="DctP_fam"/>
</dbReference>
<sequence>MRESETAREMLDKIREQRVLGMDYLFTGNHSQLSPEDQKVVNEAMKAAVDWALKEAITDDNRDLSKLEEEGLNAHHVENIEVFKNEVKGTYEKYSEQDPLTAEFVKEVHKNQGGNGIYQPLKRSYH</sequence>
<comment type="caution">
    <text evidence="2">The sequence shown here is derived from an EMBL/GenBank/DDBJ whole genome shotgun (WGS) entry which is preliminary data.</text>
</comment>
<dbReference type="InterPro" id="IPR038404">
    <property type="entry name" value="TRAP_DctP_sf"/>
</dbReference>
<evidence type="ECO:0000256" key="1">
    <source>
        <dbReference type="ARBA" id="ARBA00022729"/>
    </source>
</evidence>
<gene>
    <name evidence="2" type="ORF">BTO30_11480</name>
</gene>
<dbReference type="Gene3D" id="3.40.190.170">
    <property type="entry name" value="Bacterial extracellular solute-binding protein, family 7"/>
    <property type="match status" value="1"/>
</dbReference>
<protein>
    <submittedName>
        <fullName evidence="2">Uncharacterized protein</fullName>
    </submittedName>
</protein>
<keyword evidence="1" id="KW-0732">Signal</keyword>
<dbReference type="OrthoDB" id="9776801at2"/>
<dbReference type="RefSeq" id="WP_075398874.1">
    <property type="nucleotide sequence ID" value="NZ_MSDU01000024.1"/>
</dbReference>
<organism evidence="2 3">
    <name type="scientific">Domibacillus antri</name>
    <dbReference type="NCBI Taxonomy" id="1714264"/>
    <lineage>
        <taxon>Bacteria</taxon>
        <taxon>Bacillati</taxon>
        <taxon>Bacillota</taxon>
        <taxon>Bacilli</taxon>
        <taxon>Bacillales</taxon>
        <taxon>Bacillaceae</taxon>
        <taxon>Domibacillus</taxon>
    </lineage>
</organism>
<proteinExistence type="predicted"/>
<keyword evidence="3" id="KW-1185">Reference proteome</keyword>
<dbReference type="AlphaFoldDB" id="A0A1Q8Q420"/>
<evidence type="ECO:0000313" key="2">
    <source>
        <dbReference type="EMBL" id="OLN22106.1"/>
    </source>
</evidence>